<evidence type="ECO:0000313" key="4">
    <source>
        <dbReference type="EMBL" id="MBP1326869.1"/>
    </source>
</evidence>
<dbReference type="GO" id="GO:0016784">
    <property type="term" value="F:3-mercaptopyruvate sulfurtransferase activity"/>
    <property type="evidence" value="ECO:0007669"/>
    <property type="project" value="UniProtKB-EC"/>
</dbReference>
<dbReference type="EC" id="2.8.1.1" evidence="4"/>
<dbReference type="CDD" id="cd01448">
    <property type="entry name" value="TST_Repeat_1"/>
    <property type="match status" value="1"/>
</dbReference>
<protein>
    <submittedName>
        <fullName evidence="4">Thiosulfate/3-mercaptopyruvate sulfurtransferase</fullName>
        <ecNumber evidence="4">2.8.1.1</ecNumber>
        <ecNumber evidence="4">2.8.1.2</ecNumber>
    </submittedName>
</protein>
<dbReference type="PANTHER" id="PTHR11364:SF27">
    <property type="entry name" value="SULFURTRANSFERASE"/>
    <property type="match status" value="1"/>
</dbReference>
<dbReference type="Proteomes" id="UP000675163">
    <property type="component" value="Unassembled WGS sequence"/>
</dbReference>
<dbReference type="EC" id="2.8.1.2" evidence="4"/>
<dbReference type="CDD" id="cd01449">
    <property type="entry name" value="TST_Repeat_2"/>
    <property type="match status" value="1"/>
</dbReference>
<feature type="domain" description="Rhodanese" evidence="3">
    <location>
        <begin position="174"/>
        <end position="285"/>
    </location>
</feature>
<keyword evidence="1 4" id="KW-0808">Transferase</keyword>
<evidence type="ECO:0000256" key="2">
    <source>
        <dbReference type="ARBA" id="ARBA00022737"/>
    </source>
</evidence>
<dbReference type="InterPro" id="IPR036873">
    <property type="entry name" value="Rhodanese-like_dom_sf"/>
</dbReference>
<gene>
    <name evidence="4" type="ORF">JOF28_002101</name>
</gene>
<dbReference type="InterPro" id="IPR001307">
    <property type="entry name" value="Thiosulphate_STrfase_CS"/>
</dbReference>
<dbReference type="PROSITE" id="PS00380">
    <property type="entry name" value="RHODANESE_1"/>
    <property type="match status" value="1"/>
</dbReference>
<feature type="domain" description="Rhodanese" evidence="3">
    <location>
        <begin position="27"/>
        <end position="145"/>
    </location>
</feature>
<keyword evidence="5" id="KW-1185">Reference proteome</keyword>
<accession>A0A940PSW0</accession>
<evidence type="ECO:0000259" key="3">
    <source>
        <dbReference type="PROSITE" id="PS50206"/>
    </source>
</evidence>
<evidence type="ECO:0000256" key="1">
    <source>
        <dbReference type="ARBA" id="ARBA00022679"/>
    </source>
</evidence>
<dbReference type="InterPro" id="IPR001763">
    <property type="entry name" value="Rhodanese-like_dom"/>
</dbReference>
<dbReference type="Gene3D" id="3.40.250.10">
    <property type="entry name" value="Rhodanese-like domain"/>
    <property type="match status" value="2"/>
</dbReference>
<organism evidence="4 5">
    <name type="scientific">Leucobacter exalbidus</name>
    <dbReference type="NCBI Taxonomy" id="662960"/>
    <lineage>
        <taxon>Bacteria</taxon>
        <taxon>Bacillati</taxon>
        <taxon>Actinomycetota</taxon>
        <taxon>Actinomycetes</taxon>
        <taxon>Micrococcales</taxon>
        <taxon>Microbacteriaceae</taxon>
        <taxon>Leucobacter</taxon>
    </lineage>
</organism>
<name>A0A940PSW0_9MICO</name>
<dbReference type="InterPro" id="IPR045078">
    <property type="entry name" value="TST/MPST-like"/>
</dbReference>
<keyword evidence="2" id="KW-0677">Repeat</keyword>
<dbReference type="SUPFAM" id="SSF52821">
    <property type="entry name" value="Rhodanese/Cell cycle control phosphatase"/>
    <property type="match status" value="2"/>
</dbReference>
<dbReference type="PROSITE" id="PS50206">
    <property type="entry name" value="RHODANESE_3"/>
    <property type="match status" value="2"/>
</dbReference>
<dbReference type="EMBL" id="JAFIDA010000001">
    <property type="protein sequence ID" value="MBP1326869.1"/>
    <property type="molecule type" value="Genomic_DNA"/>
</dbReference>
<dbReference type="Pfam" id="PF00581">
    <property type="entry name" value="Rhodanese"/>
    <property type="match status" value="2"/>
</dbReference>
<proteinExistence type="predicted"/>
<dbReference type="AlphaFoldDB" id="A0A940PSW0"/>
<comment type="caution">
    <text evidence="4">The sequence shown here is derived from an EMBL/GenBank/DDBJ whole genome shotgun (WGS) entry which is preliminary data.</text>
</comment>
<sequence length="290" mass="30399">MTNRDSILITVDALQARLESERDFPAGSPRTRLLDVRWTMPQPDGREAFAAGHLPGAVYVDLDTQLAQHKTAQDGRHPLPDPADFQAAARSWGLNDDDEVVVYDGGGNYASARAWWLLLNAGFGRVRLLDGALPAWVAAGGTLETGSPAVEPGDVTLSSAQLPAIELTEVEPFVAAGGKLIDARAAERYAGIQEPIDPRAGHIPGAVSAPTGGNLTRDGFFLPGDVLRARFSTVGVDSAQAIAAYCGSGVTATHTLVALALAGFGGALFPGSWSQWSNHDELPVATGELP</sequence>
<reference evidence="4" key="1">
    <citation type="submission" date="2021-02" db="EMBL/GenBank/DDBJ databases">
        <title>Sequencing the genomes of 1000 actinobacteria strains.</title>
        <authorList>
            <person name="Klenk H.-P."/>
        </authorList>
    </citation>
    <scope>NUCLEOTIDE SEQUENCE</scope>
    <source>
        <strain evidence="4">DSM 22850</strain>
    </source>
</reference>
<dbReference type="SMART" id="SM00450">
    <property type="entry name" value="RHOD"/>
    <property type="match status" value="2"/>
</dbReference>
<dbReference type="GO" id="GO:0004792">
    <property type="term" value="F:thiosulfate-cyanide sulfurtransferase activity"/>
    <property type="evidence" value="ECO:0007669"/>
    <property type="project" value="UniProtKB-EC"/>
</dbReference>
<evidence type="ECO:0000313" key="5">
    <source>
        <dbReference type="Proteomes" id="UP000675163"/>
    </source>
</evidence>
<dbReference type="RefSeq" id="WP_209705710.1">
    <property type="nucleotide sequence ID" value="NZ_JAFIDA010000001.1"/>
</dbReference>
<dbReference type="PANTHER" id="PTHR11364">
    <property type="entry name" value="THIOSULFATE SULFERTANSFERASE"/>
    <property type="match status" value="1"/>
</dbReference>